<sequence>MVYRHLIAYQVEVKSALAPSQNSKSKSRQKKETLQSLSAHRILCVKILLGNVLLSRNVSPTTIGAKELNFCVRHGN</sequence>
<keyword evidence="2" id="KW-1185">Reference proteome</keyword>
<comment type="caution">
    <text evidence="1">The sequence shown here is derived from an EMBL/GenBank/DDBJ whole genome shotgun (WGS) entry which is preliminary data.</text>
</comment>
<accession>A0ABX9NDP0</accession>
<reference evidence="1 2" key="1">
    <citation type="submission" date="2017-06" db="EMBL/GenBank/DDBJ databases">
        <title>Identification of a new gene, sdsY, involved in staphylococcal internalization in non-professional phagocytic cells (NPPCs).</title>
        <authorList>
            <person name="Maali Y."/>
            <person name="Martins-Simoes P."/>
            <person name="Trouillet-Assant S."/>
            <person name="Laurent F."/>
            <person name="Diot A."/>
            <person name="Verhoeven P."/>
            <person name="Bouvard D."/>
            <person name="Vandenesch F."/>
            <person name="Bes M."/>
        </authorList>
    </citation>
    <scope>NUCLEOTIDE SEQUENCE [LARGE SCALE GENOMIC DNA]</scope>
    <source>
        <strain evidence="1 2">Heidy</strain>
    </source>
</reference>
<name>A0ABX9NDP0_9STAP</name>
<feature type="non-terminal residue" evidence="1">
    <location>
        <position position="76"/>
    </location>
</feature>
<evidence type="ECO:0000313" key="1">
    <source>
        <dbReference type="EMBL" id="RIZ54269.1"/>
    </source>
</evidence>
<evidence type="ECO:0000313" key="2">
    <source>
        <dbReference type="Proteomes" id="UP000266198"/>
    </source>
</evidence>
<dbReference type="Proteomes" id="UP000266198">
    <property type="component" value="Unassembled WGS sequence"/>
</dbReference>
<protein>
    <recommendedName>
        <fullName evidence="3">Transposase</fullName>
    </recommendedName>
</protein>
<gene>
    <name evidence="1" type="ORF">CDL68_05355</name>
</gene>
<organism evidence="1 2">
    <name type="scientific">Staphylococcus delphini</name>
    <dbReference type="NCBI Taxonomy" id="53344"/>
    <lineage>
        <taxon>Bacteria</taxon>
        <taxon>Bacillati</taxon>
        <taxon>Bacillota</taxon>
        <taxon>Bacilli</taxon>
        <taxon>Bacillales</taxon>
        <taxon>Staphylococcaceae</taxon>
        <taxon>Staphylococcus</taxon>
        <taxon>Staphylococcus intermedius group</taxon>
    </lineage>
</organism>
<dbReference type="EMBL" id="NIPK01000008">
    <property type="protein sequence ID" value="RIZ54269.1"/>
    <property type="molecule type" value="Genomic_DNA"/>
</dbReference>
<proteinExistence type="predicted"/>
<evidence type="ECO:0008006" key="3">
    <source>
        <dbReference type="Google" id="ProtNLM"/>
    </source>
</evidence>